<evidence type="ECO:0000313" key="1">
    <source>
        <dbReference type="EMBL" id="MFC7079445.1"/>
    </source>
</evidence>
<proteinExistence type="predicted"/>
<evidence type="ECO:0000313" key="2">
    <source>
        <dbReference type="Proteomes" id="UP001596407"/>
    </source>
</evidence>
<organism evidence="1 2">
    <name type="scientific">Halorussus caseinilyticus</name>
    <dbReference type="NCBI Taxonomy" id="3034025"/>
    <lineage>
        <taxon>Archaea</taxon>
        <taxon>Methanobacteriati</taxon>
        <taxon>Methanobacteriota</taxon>
        <taxon>Stenosarchaea group</taxon>
        <taxon>Halobacteria</taxon>
        <taxon>Halobacteriales</taxon>
        <taxon>Haladaptataceae</taxon>
        <taxon>Halorussus</taxon>
    </lineage>
</organism>
<comment type="caution">
    <text evidence="1">The sequence shown here is derived from an EMBL/GenBank/DDBJ whole genome shotgun (WGS) entry which is preliminary data.</text>
</comment>
<dbReference type="AlphaFoldDB" id="A0ABD5WI95"/>
<dbReference type="RefSeq" id="WP_382208930.1">
    <property type="nucleotide sequence ID" value="NZ_JBHSZH010000004.1"/>
</dbReference>
<gene>
    <name evidence="1" type="ORF">ACFQJ6_04025</name>
</gene>
<dbReference type="Proteomes" id="UP001596407">
    <property type="component" value="Unassembled WGS sequence"/>
</dbReference>
<name>A0ABD5WI95_9EURY</name>
<accession>A0ABD5WI95</accession>
<reference evidence="1 2" key="1">
    <citation type="journal article" date="2019" name="Int. J. Syst. Evol. Microbiol.">
        <title>The Global Catalogue of Microorganisms (GCM) 10K type strain sequencing project: providing services to taxonomists for standard genome sequencing and annotation.</title>
        <authorList>
            <consortium name="The Broad Institute Genomics Platform"/>
            <consortium name="The Broad Institute Genome Sequencing Center for Infectious Disease"/>
            <person name="Wu L."/>
            <person name="Ma J."/>
        </authorList>
    </citation>
    <scope>NUCLEOTIDE SEQUENCE [LARGE SCALE GENOMIC DNA]</scope>
    <source>
        <strain evidence="1 2">DT72</strain>
    </source>
</reference>
<sequence length="70" mass="7537">MSSRKKCINILVKGPIAIVSLLAEFPEVVQKAAVFARCISFTDDLGPKQRENTAMCAGSYPRSYKAACAA</sequence>
<dbReference type="EMBL" id="JBHSZH010000004">
    <property type="protein sequence ID" value="MFC7079445.1"/>
    <property type="molecule type" value="Genomic_DNA"/>
</dbReference>
<protein>
    <submittedName>
        <fullName evidence="1">Uncharacterized protein</fullName>
    </submittedName>
</protein>
<keyword evidence="2" id="KW-1185">Reference proteome</keyword>